<name>A0ABN8S5X7_9CNID</name>
<keyword evidence="3" id="KW-1185">Reference proteome</keyword>
<accession>A0ABN8S5X7</accession>
<evidence type="ECO:0008006" key="4">
    <source>
        <dbReference type="Google" id="ProtNLM"/>
    </source>
</evidence>
<evidence type="ECO:0000313" key="3">
    <source>
        <dbReference type="Proteomes" id="UP001159405"/>
    </source>
</evidence>
<sequence>MLKLGVLVHRFLTLRLFQHRALAGLMFLLKMRPAKKTHMFFRHSSWSSSPFSRQGLVLVHHCGSKTVSSTILVASYSSKGISFCRPGHKADHDILLFPSPHHVFSTRPLPWDLYAFRNTNSLPSIQRPRIWKPAAPCLDCGYLNDADFNFCQKCGFHQVCSVSQHPSKWLKIDFQAIDDRFNWYIWLKQSPTTVMNVRRLLFTRNL</sequence>
<keyword evidence="1" id="KW-0732">Signal</keyword>
<evidence type="ECO:0000256" key="1">
    <source>
        <dbReference type="SAM" id="SignalP"/>
    </source>
</evidence>
<protein>
    <recommendedName>
        <fullName evidence="4">RanBP2-type domain-containing protein</fullName>
    </recommendedName>
</protein>
<gene>
    <name evidence="2" type="ORF">PLOB_00036849</name>
</gene>
<organism evidence="2 3">
    <name type="scientific">Porites lobata</name>
    <dbReference type="NCBI Taxonomy" id="104759"/>
    <lineage>
        <taxon>Eukaryota</taxon>
        <taxon>Metazoa</taxon>
        <taxon>Cnidaria</taxon>
        <taxon>Anthozoa</taxon>
        <taxon>Hexacorallia</taxon>
        <taxon>Scleractinia</taxon>
        <taxon>Fungiina</taxon>
        <taxon>Poritidae</taxon>
        <taxon>Porites</taxon>
    </lineage>
</organism>
<feature type="signal peptide" evidence="1">
    <location>
        <begin position="1"/>
        <end position="23"/>
    </location>
</feature>
<comment type="caution">
    <text evidence="2">The sequence shown here is derived from an EMBL/GenBank/DDBJ whole genome shotgun (WGS) entry which is preliminary data.</text>
</comment>
<feature type="chain" id="PRO_5045862669" description="RanBP2-type domain-containing protein" evidence="1">
    <location>
        <begin position="24"/>
        <end position="206"/>
    </location>
</feature>
<dbReference type="EMBL" id="CALNXK010000523">
    <property type="protein sequence ID" value="CAH3187117.1"/>
    <property type="molecule type" value="Genomic_DNA"/>
</dbReference>
<evidence type="ECO:0000313" key="2">
    <source>
        <dbReference type="EMBL" id="CAH3187117.1"/>
    </source>
</evidence>
<proteinExistence type="predicted"/>
<dbReference type="Proteomes" id="UP001159405">
    <property type="component" value="Unassembled WGS sequence"/>
</dbReference>
<reference evidence="2 3" key="1">
    <citation type="submission" date="2022-05" db="EMBL/GenBank/DDBJ databases">
        <authorList>
            <consortium name="Genoscope - CEA"/>
            <person name="William W."/>
        </authorList>
    </citation>
    <scope>NUCLEOTIDE SEQUENCE [LARGE SCALE GENOMIC DNA]</scope>
</reference>